<dbReference type="Proteomes" id="UP000320653">
    <property type="component" value="Unassembled WGS sequence"/>
</dbReference>
<dbReference type="InterPro" id="IPR011014">
    <property type="entry name" value="MscS_channel_TM-2"/>
</dbReference>
<feature type="compositionally biased region" description="Polar residues" evidence="7">
    <location>
        <begin position="75"/>
        <end position="84"/>
    </location>
</feature>
<feature type="transmembrane region" description="Helical" evidence="8">
    <location>
        <begin position="469"/>
        <end position="491"/>
    </location>
</feature>
<keyword evidence="5 8" id="KW-1133">Transmembrane helix</keyword>
<dbReference type="Gene3D" id="2.30.30.60">
    <property type="match status" value="1"/>
</dbReference>
<feature type="transmembrane region" description="Helical" evidence="8">
    <location>
        <begin position="389"/>
        <end position="412"/>
    </location>
</feature>
<evidence type="ECO:0000259" key="9">
    <source>
        <dbReference type="Pfam" id="PF00924"/>
    </source>
</evidence>
<keyword evidence="12" id="KW-1185">Reference proteome</keyword>
<accession>A0A561R2X3</accession>
<dbReference type="PANTHER" id="PTHR30460">
    <property type="entry name" value="MODERATE CONDUCTANCE MECHANOSENSITIVE CHANNEL YBIO"/>
    <property type="match status" value="1"/>
</dbReference>
<dbReference type="Pfam" id="PF21088">
    <property type="entry name" value="MS_channel_1st"/>
    <property type="match status" value="1"/>
</dbReference>
<evidence type="ECO:0000256" key="1">
    <source>
        <dbReference type="ARBA" id="ARBA00004651"/>
    </source>
</evidence>
<protein>
    <submittedName>
        <fullName evidence="11">Small-conductance mechanosensitive channel</fullName>
    </submittedName>
</protein>
<evidence type="ECO:0000256" key="5">
    <source>
        <dbReference type="ARBA" id="ARBA00022989"/>
    </source>
</evidence>
<evidence type="ECO:0000256" key="8">
    <source>
        <dbReference type="SAM" id="Phobius"/>
    </source>
</evidence>
<feature type="transmembrane region" description="Helical" evidence="8">
    <location>
        <begin position="316"/>
        <end position="334"/>
    </location>
</feature>
<evidence type="ECO:0000256" key="2">
    <source>
        <dbReference type="ARBA" id="ARBA00008017"/>
    </source>
</evidence>
<feature type="domain" description="Mechanosensitive ion channel MscS" evidence="9">
    <location>
        <begin position="572"/>
        <end position="636"/>
    </location>
</feature>
<feature type="transmembrane region" description="Helical" evidence="8">
    <location>
        <begin position="529"/>
        <end position="549"/>
    </location>
</feature>
<dbReference type="Gene3D" id="1.10.287.1260">
    <property type="match status" value="1"/>
</dbReference>
<comment type="caution">
    <text evidence="11">The sequence shown here is derived from an EMBL/GenBank/DDBJ whole genome shotgun (WGS) entry which is preliminary data.</text>
</comment>
<organism evidence="11 12">
    <name type="scientific">Neorhizobium alkalisoli</name>
    <dbReference type="NCBI Taxonomy" id="528178"/>
    <lineage>
        <taxon>Bacteria</taxon>
        <taxon>Pseudomonadati</taxon>
        <taxon>Pseudomonadota</taxon>
        <taxon>Alphaproteobacteria</taxon>
        <taxon>Hyphomicrobiales</taxon>
        <taxon>Rhizobiaceae</taxon>
        <taxon>Rhizobium/Agrobacterium group</taxon>
        <taxon>Neorhizobium</taxon>
    </lineage>
</organism>
<evidence type="ECO:0000313" key="12">
    <source>
        <dbReference type="Proteomes" id="UP000320653"/>
    </source>
</evidence>
<keyword evidence="4 8" id="KW-0812">Transmembrane</keyword>
<dbReference type="Gene3D" id="3.30.70.100">
    <property type="match status" value="1"/>
</dbReference>
<sequence>MVLVDGFIKAVIRRLWLGLLALGLGLSGASGLSAQDAPLTIVLRPGQSEADIKPILDIAAQSGRAVSIRMDGAASPSSSAVQGNTSATTQQTSQVASAPAQPTPQPTMEMPETAAANMGMASWERLTSAFGRGASTAVAGLLGMSTMMDMTKSQLEAEGIGHGRILFVALSAIAAGLVAAGLVRTLFALAMRHRDPRVHRIAGKFRRAFKRLIGDLVSVAIFLGVARLVLHMLLRDNTVAFEVGRGVVAVALVSLIYLSVGRFLFRPDQTGQTLIAIRHPQWHFRILAVYGVISAFFSEAMRISDQIGLDRGSIDGLFLIGGTLLTLLKLIWFIGGRSSIRDAFIGENSGLVRRVIGNILPDFYTVSAIFIWLSGFLVAGTPDSARWSYAAVLTQVILLVLPILALGAHHVVDEFARHCETTGGPGLMSSILASLRVVCSGAVWIGGLHLIAALWWPLMAGDAAIATGWIIWLERLSFAIVASWAVCTLIWRYSESIAPSPHVQLPGQEDEQAKKQTSRLSTALPVVRNLALGAVLAVGALLVLSSIGINVAPLLAGFGVLGLALSFGSQALVKDVVSGIFFITDDAFRIGEYIDTGKLQGTVEQITVRSIRLRHHNGPIHTIPFGQISSVTNFSRDWGTTKFQLRYERDADAEVIRKIAKKIGLALLEDPEFGPEFLIPLKMQGIQDITENSMIVRFKFTSRPGNPSLIKREAMKRLIADSKAAGLEFASNAVTVRSGAGGQASTEAAAAASLPTATPIAV</sequence>
<evidence type="ECO:0000256" key="7">
    <source>
        <dbReference type="SAM" id="MobiDB-lite"/>
    </source>
</evidence>
<name>A0A561R2X3_9HYPH</name>
<evidence type="ECO:0000259" key="10">
    <source>
        <dbReference type="Pfam" id="PF21088"/>
    </source>
</evidence>
<feature type="domain" description="Mechanosensitive ion channel transmembrane helices 2/3" evidence="10">
    <location>
        <begin position="535"/>
        <end position="570"/>
    </location>
</feature>
<feature type="transmembrane region" description="Helical" evidence="8">
    <location>
        <begin position="165"/>
        <end position="191"/>
    </location>
</feature>
<reference evidence="11 12" key="1">
    <citation type="submission" date="2019-06" db="EMBL/GenBank/DDBJ databases">
        <title>Sorghum-associated microbial communities from plants grown in Nebraska, USA.</title>
        <authorList>
            <person name="Schachtman D."/>
        </authorList>
    </citation>
    <scope>NUCLEOTIDE SEQUENCE [LARGE SCALE GENOMIC DNA]</scope>
    <source>
        <strain evidence="11 12">1225</strain>
    </source>
</reference>
<feature type="transmembrane region" description="Helical" evidence="8">
    <location>
        <begin position="212"/>
        <end position="234"/>
    </location>
</feature>
<keyword evidence="3" id="KW-1003">Cell membrane</keyword>
<dbReference type="GO" id="GO:0008381">
    <property type="term" value="F:mechanosensitive monoatomic ion channel activity"/>
    <property type="evidence" value="ECO:0007669"/>
    <property type="project" value="InterPro"/>
</dbReference>
<dbReference type="InterPro" id="IPR023408">
    <property type="entry name" value="MscS_beta-dom_sf"/>
</dbReference>
<proteinExistence type="inferred from homology"/>
<gene>
    <name evidence="11" type="ORF">FHW37_102589</name>
</gene>
<dbReference type="AlphaFoldDB" id="A0A561R2X3"/>
<dbReference type="InterPro" id="IPR045276">
    <property type="entry name" value="YbiO_bact"/>
</dbReference>
<dbReference type="EMBL" id="VIWP01000002">
    <property type="protein sequence ID" value="TWF56949.1"/>
    <property type="molecule type" value="Genomic_DNA"/>
</dbReference>
<dbReference type="InterPro" id="IPR010920">
    <property type="entry name" value="LSM_dom_sf"/>
</dbReference>
<evidence type="ECO:0000256" key="6">
    <source>
        <dbReference type="ARBA" id="ARBA00023136"/>
    </source>
</evidence>
<dbReference type="OrthoDB" id="9814206at2"/>
<feature type="compositionally biased region" description="Low complexity" evidence="7">
    <location>
        <begin position="85"/>
        <end position="107"/>
    </location>
</feature>
<feature type="transmembrane region" description="Helical" evidence="8">
    <location>
        <begin position="555"/>
        <end position="573"/>
    </location>
</feature>
<feature type="transmembrane region" description="Helical" evidence="8">
    <location>
        <begin position="433"/>
        <end position="457"/>
    </location>
</feature>
<dbReference type="InterPro" id="IPR049142">
    <property type="entry name" value="MS_channel_1st"/>
</dbReference>
<dbReference type="Pfam" id="PF00924">
    <property type="entry name" value="MS_channel_2nd"/>
    <property type="match status" value="1"/>
</dbReference>
<dbReference type="InterPro" id="IPR006685">
    <property type="entry name" value="MscS_channel_2nd"/>
</dbReference>
<comment type="similarity">
    <text evidence="2">Belongs to the MscS (TC 1.A.23) family.</text>
</comment>
<evidence type="ECO:0000313" key="11">
    <source>
        <dbReference type="EMBL" id="TWF56949.1"/>
    </source>
</evidence>
<dbReference type="PANTHER" id="PTHR30460:SF0">
    <property type="entry name" value="MODERATE CONDUCTANCE MECHANOSENSITIVE CHANNEL YBIO"/>
    <property type="match status" value="1"/>
</dbReference>
<dbReference type="SUPFAM" id="SSF82861">
    <property type="entry name" value="Mechanosensitive channel protein MscS (YggB), transmembrane region"/>
    <property type="match status" value="1"/>
</dbReference>
<dbReference type="RefSeq" id="WP_145635042.1">
    <property type="nucleotide sequence ID" value="NZ_VIWP01000002.1"/>
</dbReference>
<evidence type="ECO:0000256" key="3">
    <source>
        <dbReference type="ARBA" id="ARBA00022475"/>
    </source>
</evidence>
<feature type="transmembrane region" description="Helical" evidence="8">
    <location>
        <begin position="355"/>
        <end position="377"/>
    </location>
</feature>
<feature type="region of interest" description="Disordered" evidence="7">
    <location>
        <begin position="69"/>
        <end position="107"/>
    </location>
</feature>
<feature type="transmembrane region" description="Helical" evidence="8">
    <location>
        <begin position="246"/>
        <end position="265"/>
    </location>
</feature>
<dbReference type="GO" id="GO:0005886">
    <property type="term" value="C:plasma membrane"/>
    <property type="evidence" value="ECO:0007669"/>
    <property type="project" value="UniProtKB-SubCell"/>
</dbReference>
<dbReference type="SUPFAM" id="SSF50182">
    <property type="entry name" value="Sm-like ribonucleoproteins"/>
    <property type="match status" value="1"/>
</dbReference>
<comment type="subcellular location">
    <subcellularLocation>
        <location evidence="1">Cell membrane</location>
        <topology evidence="1">Multi-pass membrane protein</topology>
    </subcellularLocation>
</comment>
<evidence type="ECO:0000256" key="4">
    <source>
        <dbReference type="ARBA" id="ARBA00022692"/>
    </source>
</evidence>
<keyword evidence="6 8" id="KW-0472">Membrane</keyword>
<feature type="transmembrane region" description="Helical" evidence="8">
    <location>
        <begin position="286"/>
        <end position="304"/>
    </location>
</feature>